<keyword evidence="2" id="KW-1185">Reference proteome</keyword>
<name>A0A4C1YQT3_EUMVA</name>
<organism evidence="1 2">
    <name type="scientific">Eumeta variegata</name>
    <name type="common">Bagworm moth</name>
    <name type="synonym">Eumeta japonica</name>
    <dbReference type="NCBI Taxonomy" id="151549"/>
    <lineage>
        <taxon>Eukaryota</taxon>
        <taxon>Metazoa</taxon>
        <taxon>Ecdysozoa</taxon>
        <taxon>Arthropoda</taxon>
        <taxon>Hexapoda</taxon>
        <taxon>Insecta</taxon>
        <taxon>Pterygota</taxon>
        <taxon>Neoptera</taxon>
        <taxon>Endopterygota</taxon>
        <taxon>Lepidoptera</taxon>
        <taxon>Glossata</taxon>
        <taxon>Ditrysia</taxon>
        <taxon>Tineoidea</taxon>
        <taxon>Psychidae</taxon>
        <taxon>Oiketicinae</taxon>
        <taxon>Eumeta</taxon>
    </lineage>
</organism>
<accession>A0A4C1YQT3</accession>
<sequence>MDVKPQLHTECGAVQRVHRGPIVLSADSGDLRPLSAPLRLNLYPDTAVRLLLPCAVLRCFSACYSDHSDRGEVATRHIQVFAKQTSCAIALRVGRIDHRGTLAHAPPPCDNYTSYAYDLR</sequence>
<dbReference type="AlphaFoldDB" id="A0A4C1YQT3"/>
<protein>
    <submittedName>
        <fullName evidence="1">Uncharacterized protein</fullName>
    </submittedName>
</protein>
<gene>
    <name evidence="1" type="ORF">EVAR_98973_1</name>
</gene>
<dbReference type="Proteomes" id="UP000299102">
    <property type="component" value="Unassembled WGS sequence"/>
</dbReference>
<dbReference type="EMBL" id="BGZK01001334">
    <property type="protein sequence ID" value="GBP77520.1"/>
    <property type="molecule type" value="Genomic_DNA"/>
</dbReference>
<evidence type="ECO:0000313" key="2">
    <source>
        <dbReference type="Proteomes" id="UP000299102"/>
    </source>
</evidence>
<reference evidence="1 2" key="1">
    <citation type="journal article" date="2019" name="Commun. Biol.">
        <title>The bagworm genome reveals a unique fibroin gene that provides high tensile strength.</title>
        <authorList>
            <person name="Kono N."/>
            <person name="Nakamura H."/>
            <person name="Ohtoshi R."/>
            <person name="Tomita M."/>
            <person name="Numata K."/>
            <person name="Arakawa K."/>
        </authorList>
    </citation>
    <scope>NUCLEOTIDE SEQUENCE [LARGE SCALE GENOMIC DNA]</scope>
</reference>
<evidence type="ECO:0000313" key="1">
    <source>
        <dbReference type="EMBL" id="GBP77520.1"/>
    </source>
</evidence>
<proteinExistence type="predicted"/>
<comment type="caution">
    <text evidence="1">The sequence shown here is derived from an EMBL/GenBank/DDBJ whole genome shotgun (WGS) entry which is preliminary data.</text>
</comment>